<evidence type="ECO:0000256" key="1">
    <source>
        <dbReference type="SAM" id="Phobius"/>
    </source>
</evidence>
<organism evidence="3 4">
    <name type="scientific">Paratrimastix pyriformis</name>
    <dbReference type="NCBI Taxonomy" id="342808"/>
    <lineage>
        <taxon>Eukaryota</taxon>
        <taxon>Metamonada</taxon>
        <taxon>Preaxostyla</taxon>
        <taxon>Paratrimastigidae</taxon>
        <taxon>Paratrimastix</taxon>
    </lineage>
</organism>
<dbReference type="Proteomes" id="UP001141327">
    <property type="component" value="Unassembled WGS sequence"/>
</dbReference>
<feature type="domain" description="Calcineurin-like phosphoesterase" evidence="2">
    <location>
        <begin position="187"/>
        <end position="355"/>
    </location>
</feature>
<dbReference type="InterPro" id="IPR051158">
    <property type="entry name" value="Metallophosphoesterase_sf"/>
</dbReference>
<feature type="transmembrane region" description="Helical" evidence="1">
    <location>
        <begin position="54"/>
        <end position="71"/>
    </location>
</feature>
<protein>
    <recommendedName>
        <fullName evidence="2">Calcineurin-like phosphoesterase domain-containing protein</fullName>
    </recommendedName>
</protein>
<gene>
    <name evidence="3" type="ORF">PAPYR_4980</name>
</gene>
<keyword evidence="1" id="KW-0472">Membrane</keyword>
<evidence type="ECO:0000313" key="3">
    <source>
        <dbReference type="EMBL" id="KAJ4459176.1"/>
    </source>
</evidence>
<reference evidence="3" key="1">
    <citation type="journal article" date="2022" name="bioRxiv">
        <title>Genomics of Preaxostyla Flagellates Illuminates Evolutionary Transitions and the Path Towards Mitochondrial Loss.</title>
        <authorList>
            <person name="Novak L.V.F."/>
            <person name="Treitli S.C."/>
            <person name="Pyrih J."/>
            <person name="Halakuc P."/>
            <person name="Pipaliya S.V."/>
            <person name="Vacek V."/>
            <person name="Brzon O."/>
            <person name="Soukal P."/>
            <person name="Eme L."/>
            <person name="Dacks J.B."/>
            <person name="Karnkowska A."/>
            <person name="Elias M."/>
            <person name="Hampl V."/>
        </authorList>
    </citation>
    <scope>NUCLEOTIDE SEQUENCE</scope>
    <source>
        <strain evidence="3">RCP-MX</strain>
    </source>
</reference>
<feature type="transmembrane region" description="Helical" evidence="1">
    <location>
        <begin position="30"/>
        <end position="47"/>
    </location>
</feature>
<accession>A0ABQ8UIX6</accession>
<name>A0ABQ8UIX6_9EUKA</name>
<keyword evidence="1" id="KW-1133">Transmembrane helix</keyword>
<evidence type="ECO:0000259" key="2">
    <source>
        <dbReference type="Pfam" id="PF00149"/>
    </source>
</evidence>
<dbReference type="PANTHER" id="PTHR31302">
    <property type="entry name" value="TRANSMEMBRANE PROTEIN WITH METALLOPHOSPHOESTERASE DOMAIN-RELATED"/>
    <property type="match status" value="1"/>
</dbReference>
<keyword evidence="4" id="KW-1185">Reference proteome</keyword>
<comment type="caution">
    <text evidence="3">The sequence shown here is derived from an EMBL/GenBank/DDBJ whole genome shotgun (WGS) entry which is preliminary data.</text>
</comment>
<dbReference type="InterPro" id="IPR004843">
    <property type="entry name" value="Calcineurin-like_PHP"/>
</dbReference>
<keyword evidence="1" id="KW-0812">Transmembrane</keyword>
<sequence length="437" mass="48195">MAMIFHVFFAFFVLATWSLAFFSWNWRTVRKMHSIALILFPLHLLCVQPPWPKISLPFLFLLQTSLIFRIISLKLRPSLVRSAAYRALIGVPASITTMANILSVPSFLASFLFRIIRWNWATKTCYSITCALALSGLLHNFSSPPTIVDVDMSHTPATPEAIVSRSPHPFRRLSSPAPATSRGRTTLRIAHIADTHCGIFMQPQRLHDLLRRTVEEHPDLVLITGDILSTDLNLPDDAPLIFDILSPLAALPPGRCLACPGNHDQYHPQRDVIEAAYRRHGVRMLHNESCLVRLPLADQGREVTVPAGRGDPAAERTPGADPDAALRVVLLHDPKYFGWVPLEYRALVLSGHTHGGQVSLQALGIPLSFVRLFLGQPDRGLFHTAACPAQGNTLYVHPGNGNFDVPMRILTPAQEVTLRVAVPTPTPSPPPPPVPGA</sequence>
<dbReference type="PANTHER" id="PTHR31302:SF0">
    <property type="entry name" value="TRANSMEMBRANE PROTEIN WITH METALLOPHOSPHOESTERASE DOMAIN"/>
    <property type="match status" value="1"/>
</dbReference>
<dbReference type="SUPFAM" id="SSF56300">
    <property type="entry name" value="Metallo-dependent phosphatases"/>
    <property type="match status" value="1"/>
</dbReference>
<dbReference type="InterPro" id="IPR029052">
    <property type="entry name" value="Metallo-depent_PP-like"/>
</dbReference>
<dbReference type="Gene3D" id="3.60.21.10">
    <property type="match status" value="1"/>
</dbReference>
<proteinExistence type="predicted"/>
<evidence type="ECO:0000313" key="4">
    <source>
        <dbReference type="Proteomes" id="UP001141327"/>
    </source>
</evidence>
<feature type="transmembrane region" description="Helical" evidence="1">
    <location>
        <begin position="83"/>
        <end position="113"/>
    </location>
</feature>
<dbReference type="Pfam" id="PF00149">
    <property type="entry name" value="Metallophos"/>
    <property type="match status" value="1"/>
</dbReference>
<dbReference type="EMBL" id="JAPMOS010000022">
    <property type="protein sequence ID" value="KAJ4459176.1"/>
    <property type="molecule type" value="Genomic_DNA"/>
</dbReference>